<dbReference type="SMART" id="SM00460">
    <property type="entry name" value="TGc"/>
    <property type="match status" value="1"/>
</dbReference>
<reference evidence="2" key="1">
    <citation type="journal article" date="2013" name="Environ. Microbiol.">
        <title>Microbiota from the distal guts of lean and obese adolescents exhibit partial functional redundancy besides clear differences in community structure.</title>
        <authorList>
            <person name="Ferrer M."/>
            <person name="Ruiz A."/>
            <person name="Lanza F."/>
            <person name="Haange S.B."/>
            <person name="Oberbach A."/>
            <person name="Till H."/>
            <person name="Bargiela R."/>
            <person name="Campoy C."/>
            <person name="Segura M.T."/>
            <person name="Richter M."/>
            <person name="von Bergen M."/>
            <person name="Seifert J."/>
            <person name="Suarez A."/>
        </authorList>
    </citation>
    <scope>NUCLEOTIDE SEQUENCE</scope>
</reference>
<comment type="caution">
    <text evidence="2">The sequence shown here is derived from an EMBL/GenBank/DDBJ whole genome shotgun (WGS) entry which is preliminary data.</text>
</comment>
<dbReference type="EMBL" id="AJWY01009461">
    <property type="protein sequence ID" value="EKC58301.1"/>
    <property type="molecule type" value="Genomic_DNA"/>
</dbReference>
<dbReference type="Gene3D" id="3.10.620.30">
    <property type="match status" value="1"/>
</dbReference>
<dbReference type="SUPFAM" id="SSF54001">
    <property type="entry name" value="Cysteine proteinases"/>
    <property type="match status" value="1"/>
</dbReference>
<sequence length="227" mass="24801">TPSQRIELINVDIEPHNMLTETADGFGNRVLTDRIIEPHSKFVAIVEGKASLDFSKREKEELNCIYKYPSQHTVPGEKIIELVSGLGDMANLTALETAQAVSKRIGEVFSYKSGVTNINTTAEEALHLGCGVCQDYAHIFLSAARLSGVPARYVAGIQKGTGETHAWAEFYDDGIWVGIDPTNHRMCDETYLALSHGRDFADCGINRGLFIGGGTQTQNIVATVEEI</sequence>
<feature type="non-terminal residue" evidence="2">
    <location>
        <position position="1"/>
    </location>
</feature>
<gene>
    <name evidence="2" type="ORF">LEA_13929</name>
</gene>
<evidence type="ECO:0000259" key="1">
    <source>
        <dbReference type="SMART" id="SM00460"/>
    </source>
</evidence>
<dbReference type="PANTHER" id="PTHR33490">
    <property type="entry name" value="BLR5614 PROTEIN-RELATED"/>
    <property type="match status" value="1"/>
</dbReference>
<dbReference type="AlphaFoldDB" id="K1TG91"/>
<organism evidence="2">
    <name type="scientific">human gut metagenome</name>
    <dbReference type="NCBI Taxonomy" id="408170"/>
    <lineage>
        <taxon>unclassified sequences</taxon>
        <taxon>metagenomes</taxon>
        <taxon>organismal metagenomes</taxon>
    </lineage>
</organism>
<dbReference type="InterPro" id="IPR002931">
    <property type="entry name" value="Transglutaminase-like"/>
</dbReference>
<dbReference type="Pfam" id="PF01841">
    <property type="entry name" value="Transglut_core"/>
    <property type="match status" value="1"/>
</dbReference>
<protein>
    <submittedName>
        <fullName evidence="2">Transglutaminase</fullName>
    </submittedName>
</protein>
<dbReference type="InterPro" id="IPR038765">
    <property type="entry name" value="Papain-like_cys_pep_sf"/>
</dbReference>
<evidence type="ECO:0000313" key="2">
    <source>
        <dbReference type="EMBL" id="EKC58301.1"/>
    </source>
</evidence>
<feature type="domain" description="Transglutaminase-like" evidence="1">
    <location>
        <begin position="125"/>
        <end position="183"/>
    </location>
</feature>
<dbReference type="PANTHER" id="PTHR33490:SF6">
    <property type="entry name" value="SLL1049 PROTEIN"/>
    <property type="match status" value="1"/>
</dbReference>
<accession>K1TG91</accession>
<name>K1TG91_9ZZZZ</name>
<proteinExistence type="predicted"/>